<dbReference type="Proteomes" id="UP000000305">
    <property type="component" value="Unassembled WGS sequence"/>
</dbReference>
<evidence type="ECO:0000256" key="6">
    <source>
        <dbReference type="ARBA" id="ARBA00022842"/>
    </source>
</evidence>
<keyword evidence="5" id="KW-0067">ATP-binding</keyword>
<keyword evidence="10" id="KW-1185">Reference proteome</keyword>
<dbReference type="PANTHER" id="PTHR45630">
    <property type="entry name" value="CATION-TRANSPORTING ATPASE-RELATED"/>
    <property type="match status" value="1"/>
</dbReference>
<dbReference type="GO" id="GO:0016020">
    <property type="term" value="C:membrane"/>
    <property type="evidence" value="ECO:0007669"/>
    <property type="project" value="UniProtKB-SubCell"/>
</dbReference>
<reference evidence="9 10" key="1">
    <citation type="journal article" date="2011" name="Science">
        <title>The ecoresponsive genome of Daphnia pulex.</title>
        <authorList>
            <person name="Colbourne J.K."/>
            <person name="Pfrender M.E."/>
            <person name="Gilbert D."/>
            <person name="Thomas W.K."/>
            <person name="Tucker A."/>
            <person name="Oakley T.H."/>
            <person name="Tokishita S."/>
            <person name="Aerts A."/>
            <person name="Arnold G.J."/>
            <person name="Basu M.K."/>
            <person name="Bauer D.J."/>
            <person name="Caceres C.E."/>
            <person name="Carmel L."/>
            <person name="Casola C."/>
            <person name="Choi J.H."/>
            <person name="Detter J.C."/>
            <person name="Dong Q."/>
            <person name="Dusheyko S."/>
            <person name="Eads B.D."/>
            <person name="Frohlich T."/>
            <person name="Geiler-Samerotte K.A."/>
            <person name="Gerlach D."/>
            <person name="Hatcher P."/>
            <person name="Jogdeo S."/>
            <person name="Krijgsveld J."/>
            <person name="Kriventseva E.V."/>
            <person name="Kultz D."/>
            <person name="Laforsch C."/>
            <person name="Lindquist E."/>
            <person name="Lopez J."/>
            <person name="Manak J.R."/>
            <person name="Muller J."/>
            <person name="Pangilinan J."/>
            <person name="Patwardhan R.P."/>
            <person name="Pitluck S."/>
            <person name="Pritham E.J."/>
            <person name="Rechtsteiner A."/>
            <person name="Rho M."/>
            <person name="Rogozin I.B."/>
            <person name="Sakarya O."/>
            <person name="Salamov A."/>
            <person name="Schaack S."/>
            <person name="Shapiro H."/>
            <person name="Shiga Y."/>
            <person name="Skalitzky C."/>
            <person name="Smith Z."/>
            <person name="Souvorov A."/>
            <person name="Sung W."/>
            <person name="Tang Z."/>
            <person name="Tsuchiya D."/>
            <person name="Tu H."/>
            <person name="Vos H."/>
            <person name="Wang M."/>
            <person name="Wolf Y.I."/>
            <person name="Yamagata H."/>
            <person name="Yamada T."/>
            <person name="Ye Y."/>
            <person name="Shaw J.R."/>
            <person name="Andrews J."/>
            <person name="Crease T.J."/>
            <person name="Tang H."/>
            <person name="Lucas S.M."/>
            <person name="Robertson H.M."/>
            <person name="Bork P."/>
            <person name="Koonin E.V."/>
            <person name="Zdobnov E.M."/>
            <person name="Grigoriev I.V."/>
            <person name="Lynch M."/>
            <person name="Boore J.L."/>
        </authorList>
    </citation>
    <scope>NUCLEOTIDE SEQUENCE [LARGE SCALE GENOMIC DNA]</scope>
</reference>
<feature type="transmembrane region" description="Helical" evidence="8">
    <location>
        <begin position="6"/>
        <end position="23"/>
    </location>
</feature>
<dbReference type="GO" id="GO:0140358">
    <property type="term" value="F:P-type transmembrane transporter activity"/>
    <property type="evidence" value="ECO:0007669"/>
    <property type="project" value="InterPro"/>
</dbReference>
<dbReference type="GO" id="GO:0005524">
    <property type="term" value="F:ATP binding"/>
    <property type="evidence" value="ECO:0007669"/>
    <property type="project" value="UniProtKB-KW"/>
</dbReference>
<organism evidence="9 10">
    <name type="scientific">Daphnia pulex</name>
    <name type="common">Water flea</name>
    <dbReference type="NCBI Taxonomy" id="6669"/>
    <lineage>
        <taxon>Eukaryota</taxon>
        <taxon>Metazoa</taxon>
        <taxon>Ecdysozoa</taxon>
        <taxon>Arthropoda</taxon>
        <taxon>Crustacea</taxon>
        <taxon>Branchiopoda</taxon>
        <taxon>Diplostraca</taxon>
        <taxon>Cladocera</taxon>
        <taxon>Anomopoda</taxon>
        <taxon>Daphniidae</taxon>
        <taxon>Daphnia</taxon>
    </lineage>
</organism>
<dbReference type="GO" id="GO:0046872">
    <property type="term" value="F:metal ion binding"/>
    <property type="evidence" value="ECO:0007669"/>
    <property type="project" value="UniProtKB-KW"/>
</dbReference>
<accession>E9GTF8</accession>
<dbReference type="InParanoid" id="E9GTF8"/>
<keyword evidence="7" id="KW-1278">Translocase</keyword>
<keyword evidence="8" id="KW-0472">Membrane</keyword>
<sequence>MAITIWIIQYYISAGLIGIATIAKWRIIMSDDLPGSVIQITLKDNIIMPCDAVILSGSCVARESGAAKPKHKYQLPKSRTQVYNPQSHRQHTLLRGSSLVLHTEKVNWRIVALLQKFLKLCYDRLLLWLFELVGVRKTVLPLQPNCATDTVCLLENVVMQNADAALLKVSSTRYDEWARYPQLTLCIASCVTQHTLDDLKMFSNSARQTVAGQNHHNVQSSEPTQLNQLMLCRGTFSEVRIQMSRHSLKSFEVNKPHLIAYKDFPLHSSPSLDHNKEDQAEMVAFAGRPLTESEKSSTFDPD</sequence>
<evidence type="ECO:0000256" key="8">
    <source>
        <dbReference type="SAM" id="Phobius"/>
    </source>
</evidence>
<evidence type="ECO:0000256" key="7">
    <source>
        <dbReference type="ARBA" id="ARBA00022967"/>
    </source>
</evidence>
<dbReference type="KEGG" id="dpx:DAPPUDRAFT_106294"/>
<evidence type="ECO:0000313" key="9">
    <source>
        <dbReference type="EMBL" id="EFX77078.1"/>
    </source>
</evidence>
<protein>
    <submittedName>
        <fullName evidence="9">Uncharacterized protein</fullName>
    </submittedName>
</protein>
<keyword evidence="8" id="KW-1133">Transmembrane helix</keyword>
<evidence type="ECO:0000256" key="1">
    <source>
        <dbReference type="ARBA" id="ARBA00004141"/>
    </source>
</evidence>
<keyword evidence="8" id="KW-0812">Transmembrane</keyword>
<dbReference type="AlphaFoldDB" id="E9GTF8"/>
<evidence type="ECO:0000313" key="10">
    <source>
        <dbReference type="Proteomes" id="UP000000305"/>
    </source>
</evidence>
<evidence type="ECO:0000256" key="2">
    <source>
        <dbReference type="ARBA" id="ARBA00022553"/>
    </source>
</evidence>
<comment type="subcellular location">
    <subcellularLocation>
        <location evidence="1">Membrane</location>
        <topology evidence="1">Multi-pass membrane protein</topology>
    </subcellularLocation>
</comment>
<dbReference type="HOGENOM" id="CLU_922172_0_0_1"/>
<keyword evidence="4" id="KW-0547">Nucleotide-binding</keyword>
<gene>
    <name evidence="9" type="ORF">DAPPUDRAFT_106294</name>
</gene>
<dbReference type="Gene3D" id="2.70.150.10">
    <property type="entry name" value="Calcium-transporting ATPase, cytoplasmic transduction domain A"/>
    <property type="match status" value="1"/>
</dbReference>
<evidence type="ECO:0000256" key="3">
    <source>
        <dbReference type="ARBA" id="ARBA00022723"/>
    </source>
</evidence>
<keyword evidence="2" id="KW-0597">Phosphoprotein</keyword>
<proteinExistence type="predicted"/>
<evidence type="ECO:0000256" key="4">
    <source>
        <dbReference type="ARBA" id="ARBA00022741"/>
    </source>
</evidence>
<dbReference type="InterPro" id="IPR006544">
    <property type="entry name" value="P-type_TPase_V"/>
</dbReference>
<keyword evidence="3" id="KW-0479">Metal-binding</keyword>
<dbReference type="OrthoDB" id="48943at2759"/>
<keyword evidence="6" id="KW-0460">Magnesium</keyword>
<dbReference type="PANTHER" id="PTHR45630:SF8">
    <property type="entry name" value="CATION-TRANSPORTING ATPASE"/>
    <property type="match status" value="1"/>
</dbReference>
<dbReference type="eggNOG" id="KOG0208">
    <property type="taxonomic scope" value="Eukaryota"/>
</dbReference>
<dbReference type="EMBL" id="GL732564">
    <property type="protein sequence ID" value="EFX77078.1"/>
    <property type="molecule type" value="Genomic_DNA"/>
</dbReference>
<name>E9GTF8_DAPPU</name>
<evidence type="ECO:0000256" key="5">
    <source>
        <dbReference type="ARBA" id="ARBA00022840"/>
    </source>
</evidence>